<feature type="signal peptide" evidence="1">
    <location>
        <begin position="1"/>
        <end position="22"/>
    </location>
</feature>
<evidence type="ECO:0000313" key="4">
    <source>
        <dbReference type="Proteomes" id="UP000613160"/>
    </source>
</evidence>
<evidence type="ECO:0000313" key="3">
    <source>
        <dbReference type="EMBL" id="GGD41133.1"/>
    </source>
</evidence>
<accession>A0A917DJF3</accession>
<feature type="chain" id="PRO_5037437321" description="DUF3828 domain-containing protein" evidence="1">
    <location>
        <begin position="23"/>
        <end position="156"/>
    </location>
</feature>
<sequence length="156" mass="16883">MRLPALFAGLILAAATVLPSLAATFDSPQALLTALYAPYLQEDGDTSDQSAFFSDSLNALYAKDAAATPDGEMGVLDFDPVIAGQDYAISKLVIETPDISGDSAKVTVRFDNFDMPQTLFYSLVREQGGWKVDDIENKQGEYAWDLVKIFADGGRM</sequence>
<keyword evidence="4" id="KW-1185">Reference proteome</keyword>
<organism evidence="3 4">
    <name type="scientific">Aureimonas glaciei</name>
    <dbReference type="NCBI Taxonomy" id="1776957"/>
    <lineage>
        <taxon>Bacteria</taxon>
        <taxon>Pseudomonadati</taxon>
        <taxon>Pseudomonadota</taxon>
        <taxon>Alphaproteobacteria</taxon>
        <taxon>Hyphomicrobiales</taxon>
        <taxon>Aurantimonadaceae</taxon>
        <taxon>Aureimonas</taxon>
    </lineage>
</organism>
<protein>
    <recommendedName>
        <fullName evidence="2">DUF3828 domain-containing protein</fullName>
    </recommendedName>
</protein>
<proteinExistence type="predicted"/>
<dbReference type="AlphaFoldDB" id="A0A917DJF3"/>
<dbReference type="InterPro" id="IPR024289">
    <property type="entry name" value="DUF3828"/>
</dbReference>
<comment type="caution">
    <text evidence="3">The sequence shown here is derived from an EMBL/GenBank/DDBJ whole genome shotgun (WGS) entry which is preliminary data.</text>
</comment>
<dbReference type="Gene3D" id="3.10.450.50">
    <property type="match status" value="1"/>
</dbReference>
<evidence type="ECO:0000256" key="1">
    <source>
        <dbReference type="SAM" id="SignalP"/>
    </source>
</evidence>
<dbReference type="EMBL" id="BMJJ01000017">
    <property type="protein sequence ID" value="GGD41133.1"/>
    <property type="molecule type" value="Genomic_DNA"/>
</dbReference>
<dbReference type="Pfam" id="PF12883">
    <property type="entry name" value="DUF3828"/>
    <property type="match status" value="1"/>
</dbReference>
<reference evidence="3" key="1">
    <citation type="journal article" date="2014" name="Int. J. Syst. Evol. Microbiol.">
        <title>Complete genome sequence of Corynebacterium casei LMG S-19264T (=DSM 44701T), isolated from a smear-ripened cheese.</title>
        <authorList>
            <consortium name="US DOE Joint Genome Institute (JGI-PGF)"/>
            <person name="Walter F."/>
            <person name="Albersmeier A."/>
            <person name="Kalinowski J."/>
            <person name="Ruckert C."/>
        </authorList>
    </citation>
    <scope>NUCLEOTIDE SEQUENCE</scope>
    <source>
        <strain evidence="3">CGMCC 1.15493</strain>
    </source>
</reference>
<feature type="domain" description="DUF3828" evidence="2">
    <location>
        <begin position="45"/>
        <end position="138"/>
    </location>
</feature>
<gene>
    <name evidence="3" type="ORF">GCM10011335_49850</name>
</gene>
<dbReference type="RefSeq" id="WP_188855143.1">
    <property type="nucleotide sequence ID" value="NZ_BMJJ01000017.1"/>
</dbReference>
<reference evidence="3" key="2">
    <citation type="submission" date="2020-09" db="EMBL/GenBank/DDBJ databases">
        <authorList>
            <person name="Sun Q."/>
            <person name="Zhou Y."/>
        </authorList>
    </citation>
    <scope>NUCLEOTIDE SEQUENCE</scope>
    <source>
        <strain evidence="3">CGMCC 1.15493</strain>
    </source>
</reference>
<dbReference type="Proteomes" id="UP000613160">
    <property type="component" value="Unassembled WGS sequence"/>
</dbReference>
<keyword evidence="1" id="KW-0732">Signal</keyword>
<evidence type="ECO:0000259" key="2">
    <source>
        <dbReference type="Pfam" id="PF12883"/>
    </source>
</evidence>
<name>A0A917DJF3_9HYPH</name>